<comment type="caution">
    <text evidence="1">The sequence shown here is derived from an EMBL/GenBank/DDBJ whole genome shotgun (WGS) entry which is preliminary data.</text>
</comment>
<name>A0ABS0PLJ4_9BRAD</name>
<organism evidence="1 2">
    <name type="scientific">Bradyrhizobium agreste</name>
    <dbReference type="NCBI Taxonomy" id="2751811"/>
    <lineage>
        <taxon>Bacteria</taxon>
        <taxon>Pseudomonadati</taxon>
        <taxon>Pseudomonadota</taxon>
        <taxon>Alphaproteobacteria</taxon>
        <taxon>Hyphomicrobiales</taxon>
        <taxon>Nitrobacteraceae</taxon>
        <taxon>Bradyrhizobium</taxon>
    </lineage>
</organism>
<dbReference type="EMBL" id="JACCHP010000004">
    <property type="protein sequence ID" value="MBH5397772.1"/>
    <property type="molecule type" value="Genomic_DNA"/>
</dbReference>
<protein>
    <submittedName>
        <fullName evidence="1">Uncharacterized protein</fullName>
    </submittedName>
</protein>
<keyword evidence="2" id="KW-1185">Reference proteome</keyword>
<dbReference type="Proteomes" id="UP000807370">
    <property type="component" value="Unassembled WGS sequence"/>
</dbReference>
<accession>A0ABS0PLJ4</accession>
<reference evidence="1 2" key="1">
    <citation type="submission" date="2020-07" db="EMBL/GenBank/DDBJ databases">
        <title>Bradyrhizobium diversity isolated from nodules of indigenous legumes of Western Australia.</title>
        <authorList>
            <person name="Klepa M.S."/>
        </authorList>
    </citation>
    <scope>NUCLEOTIDE SEQUENCE [LARGE SCALE GENOMIC DNA]</scope>
    <source>
        <strain evidence="1 2">CNPSo 4010</strain>
    </source>
</reference>
<dbReference type="RefSeq" id="WP_197959124.1">
    <property type="nucleotide sequence ID" value="NZ_JACCHP010000004.1"/>
</dbReference>
<proteinExistence type="predicted"/>
<evidence type="ECO:0000313" key="2">
    <source>
        <dbReference type="Proteomes" id="UP000807370"/>
    </source>
</evidence>
<evidence type="ECO:0000313" key="1">
    <source>
        <dbReference type="EMBL" id="MBH5397772.1"/>
    </source>
</evidence>
<sequence length="55" mass="5942">MNQQDEGCEVGSCSARENGARCAARSARFQAPTIIEEMENGQTLLLELVDSNLLA</sequence>
<gene>
    <name evidence="1" type="ORF">HZZ13_08180</name>
</gene>